<accession>A0ABT2THP3</accession>
<dbReference type="InterPro" id="IPR042215">
    <property type="entry name" value="CarD-like_C"/>
</dbReference>
<organism evidence="2 3">
    <name type="scientific">Brotonthovivens ammoniilytica</name>
    <dbReference type="NCBI Taxonomy" id="2981725"/>
    <lineage>
        <taxon>Bacteria</taxon>
        <taxon>Bacillati</taxon>
        <taxon>Bacillota</taxon>
        <taxon>Clostridia</taxon>
        <taxon>Lachnospirales</taxon>
        <taxon>Lachnospiraceae</taxon>
        <taxon>Brotonthovivens</taxon>
    </lineage>
</organism>
<comment type="caution">
    <text evidence="2">The sequence shown here is derived from an EMBL/GenBank/DDBJ whole genome shotgun (WGS) entry which is preliminary data.</text>
</comment>
<dbReference type="EMBL" id="JAOQJQ010000001">
    <property type="protein sequence ID" value="MCU6761192.1"/>
    <property type="molecule type" value="Genomic_DNA"/>
</dbReference>
<protein>
    <submittedName>
        <fullName evidence="2">CarD family transcriptional regulator</fullName>
    </submittedName>
</protein>
<name>A0ABT2THP3_9FIRM</name>
<dbReference type="InterPro" id="IPR003711">
    <property type="entry name" value="CarD-like/TRCF_RID"/>
</dbReference>
<evidence type="ECO:0000313" key="2">
    <source>
        <dbReference type="EMBL" id="MCU6761192.1"/>
    </source>
</evidence>
<dbReference type="Pfam" id="PF02559">
    <property type="entry name" value="CarD_TRCF_RID"/>
    <property type="match status" value="1"/>
</dbReference>
<dbReference type="Gene3D" id="2.40.10.170">
    <property type="match status" value="1"/>
</dbReference>
<dbReference type="RefSeq" id="WP_158424038.1">
    <property type="nucleotide sequence ID" value="NZ_JAOQJQ010000001.1"/>
</dbReference>
<proteinExistence type="predicted"/>
<reference evidence="2 3" key="1">
    <citation type="journal article" date="2021" name="ISME Commun">
        <title>Automated analysis of genomic sequences facilitates high-throughput and comprehensive description of bacteria.</title>
        <authorList>
            <person name="Hitch T.C.A."/>
        </authorList>
    </citation>
    <scope>NUCLEOTIDE SEQUENCE [LARGE SCALE GENOMIC DNA]</scope>
    <source>
        <strain evidence="2 3">Sanger_109</strain>
    </source>
</reference>
<dbReference type="SMART" id="SM01058">
    <property type="entry name" value="CarD_TRCF"/>
    <property type="match status" value="1"/>
</dbReference>
<dbReference type="Gene3D" id="1.20.58.1290">
    <property type="entry name" value="CarD-like, C-terminal domain"/>
    <property type="match status" value="1"/>
</dbReference>
<sequence length="165" mass="19535">MFQLGDYIVYGNIGVCMVEEVGRVDLPGVLRDRLYYTLQPCYDQRGKIFTPVDNQKVIMRPVLSRKEAWQLIDEMEKTSLLGIQNEKKREEDYRASFQKCDCRELVKLIKTIYLREQKRKSEGKKITSQDERYFHMAQMNLYGELSVSLGIDREEVKELIMEKVH</sequence>
<dbReference type="InterPro" id="IPR036101">
    <property type="entry name" value="CarD-like/TRCF_RID_sf"/>
</dbReference>
<evidence type="ECO:0000313" key="3">
    <source>
        <dbReference type="Proteomes" id="UP001652442"/>
    </source>
</evidence>
<dbReference type="Proteomes" id="UP001652442">
    <property type="component" value="Unassembled WGS sequence"/>
</dbReference>
<evidence type="ECO:0000259" key="1">
    <source>
        <dbReference type="SMART" id="SM01058"/>
    </source>
</evidence>
<gene>
    <name evidence="2" type="ORF">OCV88_02425</name>
</gene>
<keyword evidence="3" id="KW-1185">Reference proteome</keyword>
<feature type="domain" description="CarD-like/TRCF RNAP-interacting" evidence="1">
    <location>
        <begin position="1"/>
        <end position="113"/>
    </location>
</feature>
<dbReference type="SUPFAM" id="SSF141259">
    <property type="entry name" value="CarD-like"/>
    <property type="match status" value="1"/>
</dbReference>